<evidence type="ECO:0000256" key="1">
    <source>
        <dbReference type="ARBA" id="ARBA00022490"/>
    </source>
</evidence>
<protein>
    <recommendedName>
        <fullName evidence="2">OB domain-containing protein</fullName>
    </recommendedName>
</protein>
<dbReference type="EMBL" id="QORE01002030">
    <property type="protein sequence ID" value="RCI70528.1"/>
    <property type="molecule type" value="Genomic_DNA"/>
</dbReference>
<keyword evidence="1" id="KW-0963">Cytoplasm</keyword>
<evidence type="ECO:0000313" key="4">
    <source>
        <dbReference type="Proteomes" id="UP000253594"/>
    </source>
</evidence>
<name>A0A367LZK8_PSEAI</name>
<dbReference type="AlphaFoldDB" id="A0A367LZK8"/>
<feature type="domain" description="OB" evidence="2">
    <location>
        <begin position="1"/>
        <end position="71"/>
    </location>
</feature>
<feature type="non-terminal residue" evidence="3">
    <location>
        <position position="1"/>
    </location>
</feature>
<comment type="caution">
    <text evidence="3">The sequence shown here is derived from an EMBL/GenBank/DDBJ whole genome shotgun (WGS) entry which is preliminary data.</text>
</comment>
<sequence length="88" mass="9885">AGLVVGRQRPQTASGITFITLEDEFGMVNVVVRHDLAERQRRPFLESRLLQVEGILESSGEVRHVIAGRLHDLTPLLTGLDVRSRDFH</sequence>
<accession>A0A367LZK8</accession>
<organism evidence="3 4">
    <name type="scientific">Pseudomonas aeruginosa</name>
    <dbReference type="NCBI Taxonomy" id="287"/>
    <lineage>
        <taxon>Bacteria</taxon>
        <taxon>Pseudomonadati</taxon>
        <taxon>Pseudomonadota</taxon>
        <taxon>Gammaproteobacteria</taxon>
        <taxon>Pseudomonadales</taxon>
        <taxon>Pseudomonadaceae</taxon>
        <taxon>Pseudomonas</taxon>
    </lineage>
</organism>
<dbReference type="Proteomes" id="UP000253594">
    <property type="component" value="Unassembled WGS sequence"/>
</dbReference>
<dbReference type="CDD" id="cd04485">
    <property type="entry name" value="DnaE_OBF"/>
    <property type="match status" value="1"/>
</dbReference>
<dbReference type="Pfam" id="PF01336">
    <property type="entry name" value="tRNA_anti-codon"/>
    <property type="match status" value="1"/>
</dbReference>
<proteinExistence type="predicted"/>
<gene>
    <name evidence="3" type="ORF">DT376_34045</name>
</gene>
<evidence type="ECO:0000259" key="2">
    <source>
        <dbReference type="Pfam" id="PF01336"/>
    </source>
</evidence>
<dbReference type="GO" id="GO:0003676">
    <property type="term" value="F:nucleic acid binding"/>
    <property type="evidence" value="ECO:0007669"/>
    <property type="project" value="InterPro"/>
</dbReference>
<dbReference type="InterPro" id="IPR004365">
    <property type="entry name" value="NA-bd_OB_tRNA"/>
</dbReference>
<evidence type="ECO:0000313" key="3">
    <source>
        <dbReference type="EMBL" id="RCI70528.1"/>
    </source>
</evidence>
<reference evidence="3 4" key="1">
    <citation type="submission" date="2018-07" db="EMBL/GenBank/DDBJ databases">
        <title>Mechanisms of high-level aminoglycoside resistance among Gram-negative pathogens in Brazil.</title>
        <authorList>
            <person name="Ballaben A.S."/>
            <person name="Darini A.L.C."/>
            <person name="Doi Y."/>
        </authorList>
    </citation>
    <scope>NUCLEOTIDE SEQUENCE [LARGE SCALE GENOMIC DNA]</scope>
    <source>
        <strain evidence="3 4">B2-305</strain>
    </source>
</reference>